<organism evidence="1 2">
    <name type="scientific">Derxia gummosa DSM 723</name>
    <dbReference type="NCBI Taxonomy" id="1121388"/>
    <lineage>
        <taxon>Bacteria</taxon>
        <taxon>Pseudomonadati</taxon>
        <taxon>Pseudomonadota</taxon>
        <taxon>Betaproteobacteria</taxon>
        <taxon>Burkholderiales</taxon>
        <taxon>Alcaligenaceae</taxon>
        <taxon>Derxia</taxon>
    </lineage>
</organism>
<protein>
    <submittedName>
        <fullName evidence="2">ATP-grasp fold amidoligase family protein</fullName>
    </submittedName>
</protein>
<dbReference type="Proteomes" id="UP000675920">
    <property type="component" value="Unplaced"/>
</dbReference>
<dbReference type="OrthoDB" id="9791827at2"/>
<keyword evidence="1" id="KW-1185">Reference proteome</keyword>
<dbReference type="Pfam" id="PF14305">
    <property type="entry name" value="ATPgrasp_TupA"/>
    <property type="match status" value="1"/>
</dbReference>
<dbReference type="AlphaFoldDB" id="A0A8B6X2F1"/>
<name>A0A8B6X2F1_9BURK</name>
<evidence type="ECO:0000313" key="1">
    <source>
        <dbReference type="Proteomes" id="UP000675920"/>
    </source>
</evidence>
<proteinExistence type="predicted"/>
<reference evidence="2" key="1">
    <citation type="journal article" date="2009" name="Mol. Biosyst.">
        <title>Amidoligases with ATP-grasp, glutamine synthetase-like and acetyltransferase-like domains: synthesis of novel metabolites and peptide modifications of proteins.</title>
        <authorList>
            <person name="Iyer L.M."/>
            <person name="Abhiman S."/>
            <person name="Maxwell Burroughs A."/>
            <person name="Aravind L."/>
        </authorList>
    </citation>
    <scope>NUCLEOTIDE SEQUENCE</scope>
</reference>
<dbReference type="RefSeq" id="WP_028310705.1">
    <property type="nucleotide sequence ID" value="NZ_AXWS01000007.1"/>
</dbReference>
<sequence length="308" mass="35081">MRAKVPTGNLQTNSLPMEMALAARLGRLLKKGFFAPFPESLELRLRFARQHGFLPDLRNPRTLTEKIFWLKLFDRTPLRAIVSDREQVRGHVLRHASGLQLPAQLWRGDQLTKEVWNSLPRRFVLKASHGSHMTALVDKQRDDHSVLHKLSQFWLGYDYAREAGEWVYAEIPHYLIAEEMLCDQGKPPADWKFFCGNGRIFMMQLHVDRFGDYRRCFCHPDLTPISGVRGLLPGGGPIARPANYAAVCDMVEKLAAPFDFIRVDLYLIGEQAYFGEMTCFPGGGWERIRPRSLDLQLGAHVRLAGPGG</sequence>
<evidence type="ECO:0000313" key="2">
    <source>
        <dbReference type="RefSeq" id="WP_028310705.1"/>
    </source>
</evidence>
<dbReference type="InterPro" id="IPR029465">
    <property type="entry name" value="ATPgrasp_TupA"/>
</dbReference>
<accession>A0A8B6X2F1</accession>
<reference evidence="2" key="2">
    <citation type="submission" date="2025-08" db="UniProtKB">
        <authorList>
            <consortium name="RefSeq"/>
        </authorList>
    </citation>
    <scope>IDENTIFICATION</scope>
</reference>